<reference evidence="3" key="2">
    <citation type="journal article" date="2013" name="PLoS Genet.">
        <title>Comparative genome structure, secondary metabolite, and effector coding capacity across Cochliobolus pathogens.</title>
        <authorList>
            <person name="Condon B.J."/>
            <person name="Leng Y."/>
            <person name="Wu D."/>
            <person name="Bushley K.E."/>
            <person name="Ohm R.A."/>
            <person name="Otillar R."/>
            <person name="Martin J."/>
            <person name="Schackwitz W."/>
            <person name="Grimwood J."/>
            <person name="MohdZainudin N."/>
            <person name="Xue C."/>
            <person name="Wang R."/>
            <person name="Manning V.A."/>
            <person name="Dhillon B."/>
            <person name="Tu Z.J."/>
            <person name="Steffenson B.J."/>
            <person name="Salamov A."/>
            <person name="Sun H."/>
            <person name="Lowry S."/>
            <person name="LaButti K."/>
            <person name="Han J."/>
            <person name="Copeland A."/>
            <person name="Lindquist E."/>
            <person name="Barry K."/>
            <person name="Schmutz J."/>
            <person name="Baker S.E."/>
            <person name="Ciuffetti L.M."/>
            <person name="Grigoriev I.V."/>
            <person name="Zhong S."/>
            <person name="Turgeon B.G."/>
        </authorList>
    </citation>
    <scope>NUCLEOTIDE SEQUENCE [LARGE SCALE GENOMIC DNA]</scope>
    <source>
        <strain evidence="3">ND90Pr / ATCC 201652</strain>
    </source>
</reference>
<feature type="region of interest" description="Disordered" evidence="1">
    <location>
        <begin position="150"/>
        <end position="194"/>
    </location>
</feature>
<evidence type="ECO:0000313" key="3">
    <source>
        <dbReference type="Proteomes" id="UP000016934"/>
    </source>
</evidence>
<dbReference type="EMBL" id="KB445647">
    <property type="protein sequence ID" value="EMD61854.1"/>
    <property type="molecule type" value="Genomic_DNA"/>
</dbReference>
<feature type="compositionally biased region" description="Basic and acidic residues" evidence="1">
    <location>
        <begin position="182"/>
        <end position="193"/>
    </location>
</feature>
<keyword evidence="3" id="KW-1185">Reference proteome</keyword>
<dbReference type="OrthoDB" id="3799856at2759"/>
<protein>
    <submittedName>
        <fullName evidence="2">Uncharacterized protein</fullName>
    </submittedName>
</protein>
<proteinExistence type="predicted"/>
<evidence type="ECO:0000256" key="1">
    <source>
        <dbReference type="SAM" id="MobiDB-lite"/>
    </source>
</evidence>
<dbReference type="OMA" id="RAKPANI"/>
<reference evidence="2 3" key="1">
    <citation type="journal article" date="2012" name="PLoS Pathog.">
        <title>Diverse lifestyles and strategies of plant pathogenesis encoded in the genomes of eighteen Dothideomycetes fungi.</title>
        <authorList>
            <person name="Ohm R.A."/>
            <person name="Feau N."/>
            <person name="Henrissat B."/>
            <person name="Schoch C.L."/>
            <person name="Horwitz B.A."/>
            <person name="Barry K.W."/>
            <person name="Condon B.J."/>
            <person name="Copeland A.C."/>
            <person name="Dhillon B."/>
            <person name="Glaser F."/>
            <person name="Hesse C.N."/>
            <person name="Kosti I."/>
            <person name="LaButti K."/>
            <person name="Lindquist E.A."/>
            <person name="Lucas S."/>
            <person name="Salamov A.A."/>
            <person name="Bradshaw R.E."/>
            <person name="Ciuffetti L."/>
            <person name="Hamelin R.C."/>
            <person name="Kema G.H.J."/>
            <person name="Lawrence C."/>
            <person name="Scott J.A."/>
            <person name="Spatafora J.W."/>
            <person name="Turgeon B.G."/>
            <person name="de Wit P.J.G.M."/>
            <person name="Zhong S."/>
            <person name="Goodwin S.B."/>
            <person name="Grigoriev I.V."/>
        </authorList>
    </citation>
    <scope>NUCLEOTIDE SEQUENCE [LARGE SCALE GENOMIC DNA]</scope>
    <source>
        <strain evidence="3">ND90Pr / ATCC 201652</strain>
    </source>
</reference>
<organism evidence="2 3">
    <name type="scientific">Cochliobolus sativus (strain ND90Pr / ATCC 201652)</name>
    <name type="common">Common root rot and spot blotch fungus</name>
    <name type="synonym">Bipolaris sorokiniana</name>
    <dbReference type="NCBI Taxonomy" id="665912"/>
    <lineage>
        <taxon>Eukaryota</taxon>
        <taxon>Fungi</taxon>
        <taxon>Dikarya</taxon>
        <taxon>Ascomycota</taxon>
        <taxon>Pezizomycotina</taxon>
        <taxon>Dothideomycetes</taxon>
        <taxon>Pleosporomycetidae</taxon>
        <taxon>Pleosporales</taxon>
        <taxon>Pleosporineae</taxon>
        <taxon>Pleosporaceae</taxon>
        <taxon>Bipolaris</taxon>
    </lineage>
</organism>
<dbReference type="KEGG" id="bsc:COCSADRAFT_183023"/>
<accession>M2R3S0</accession>
<name>M2R3S0_COCSN</name>
<sequence length="428" mass="49376">MVDTPKKRRTDRSPDSATAPKRTRIHSTSRSTRSDTQPRQDRESSLSKDEDWVFRIKVLSATTSLNDELFKDAVRGFARICFPDGILKQLGQHVVEQHMREKQAKPANIQRTIEAFQPEMIRRLTGMLAGYFDTPGQVVSAVQVALGERHETQNNEETMDSSNIIVEQSRSPKKKRRSHSRKLQDATPSRDYDNNLDGVFVDVECPTTPAENTVSNFSTVSQRQKDKKISSTWDWNIDPDEVTEEAIQHAFPRTADLFAYHTLPTTQQMLGPTASRKEMRLDMRSLLNGMSQEEFQKWVESLDKLRKGNRGMLVRPELTLMNNGQLSRNAQVVTDLIFGPWPAVTVLNRRDMRERILKILKQRGISEVSVEPVKFKKVCHNHQTQTPKGRAYMERILRHLVFLHKDKFTELKATPVVKEWERKTGLEW</sequence>
<dbReference type="RefSeq" id="XP_007702238.1">
    <property type="nucleotide sequence ID" value="XM_007704048.1"/>
</dbReference>
<dbReference type="AlphaFoldDB" id="M2R3S0"/>
<evidence type="ECO:0000313" key="2">
    <source>
        <dbReference type="EMBL" id="EMD61854.1"/>
    </source>
</evidence>
<dbReference type="GeneID" id="19133390"/>
<feature type="compositionally biased region" description="Basic residues" evidence="1">
    <location>
        <begin position="1"/>
        <end position="10"/>
    </location>
</feature>
<dbReference type="HOGENOM" id="CLU_650541_0_0_1"/>
<feature type="compositionally biased region" description="Basic and acidic residues" evidence="1">
    <location>
        <begin position="32"/>
        <end position="46"/>
    </location>
</feature>
<gene>
    <name evidence="2" type="ORF">COCSADRAFT_183023</name>
</gene>
<dbReference type="Proteomes" id="UP000016934">
    <property type="component" value="Unassembled WGS sequence"/>
</dbReference>
<feature type="compositionally biased region" description="Basic residues" evidence="1">
    <location>
        <begin position="171"/>
        <end position="181"/>
    </location>
</feature>
<feature type="region of interest" description="Disordered" evidence="1">
    <location>
        <begin position="1"/>
        <end position="46"/>
    </location>
</feature>